<dbReference type="Proteomes" id="UP000814140">
    <property type="component" value="Unassembled WGS sequence"/>
</dbReference>
<organism evidence="1 2">
    <name type="scientific">Artomyces pyxidatus</name>
    <dbReference type="NCBI Taxonomy" id="48021"/>
    <lineage>
        <taxon>Eukaryota</taxon>
        <taxon>Fungi</taxon>
        <taxon>Dikarya</taxon>
        <taxon>Basidiomycota</taxon>
        <taxon>Agaricomycotina</taxon>
        <taxon>Agaricomycetes</taxon>
        <taxon>Russulales</taxon>
        <taxon>Auriscalpiaceae</taxon>
        <taxon>Artomyces</taxon>
    </lineage>
</organism>
<sequence>MSSTRKRKERPQYRADTRPSHYLDQSAGPSSQPDAALFIVAHEADLVRGPQAAYAANSLEVTTVYDADGQSSKRIGDSLIKWERGGEQGEDIWVDRYDARLLLDALPNVGPSSPQTSRPNSPSGWSDLPSDTEDTFFFSREEAEDYHRDKRRRQIDQLREDRLRALQAEEDAADSASAADKWGGSDEEPDEPQMTVMRRTATHVLATPNSAHLEMRILANHGADPRFAFLRGRWARAWARVKAEARRSIAEQEAAKQKAKGIGGLMDYADSDEDSDAPNDEASDTRADVSHEAPDGAAIDTPASEGRNSGGSQEDAEQAAKEARRARAKQWAEARRAMKVDSNTQIEKEDNDMDP</sequence>
<reference evidence="1" key="1">
    <citation type="submission" date="2021-03" db="EMBL/GenBank/DDBJ databases">
        <authorList>
            <consortium name="DOE Joint Genome Institute"/>
            <person name="Ahrendt S."/>
            <person name="Looney B.P."/>
            <person name="Miyauchi S."/>
            <person name="Morin E."/>
            <person name="Drula E."/>
            <person name="Courty P.E."/>
            <person name="Chicoki N."/>
            <person name="Fauchery L."/>
            <person name="Kohler A."/>
            <person name="Kuo A."/>
            <person name="Labutti K."/>
            <person name="Pangilinan J."/>
            <person name="Lipzen A."/>
            <person name="Riley R."/>
            <person name="Andreopoulos W."/>
            <person name="He G."/>
            <person name="Johnson J."/>
            <person name="Barry K.W."/>
            <person name="Grigoriev I.V."/>
            <person name="Nagy L."/>
            <person name="Hibbett D."/>
            <person name="Henrissat B."/>
            <person name="Matheny P.B."/>
            <person name="Labbe J."/>
            <person name="Martin F."/>
        </authorList>
    </citation>
    <scope>NUCLEOTIDE SEQUENCE</scope>
    <source>
        <strain evidence="1">HHB10654</strain>
    </source>
</reference>
<proteinExistence type="predicted"/>
<evidence type="ECO:0000313" key="1">
    <source>
        <dbReference type="EMBL" id="KAI0062523.1"/>
    </source>
</evidence>
<reference evidence="1" key="2">
    <citation type="journal article" date="2022" name="New Phytol.">
        <title>Evolutionary transition to the ectomycorrhizal habit in the genomes of a hyperdiverse lineage of mushroom-forming fungi.</title>
        <authorList>
            <person name="Looney B."/>
            <person name="Miyauchi S."/>
            <person name="Morin E."/>
            <person name="Drula E."/>
            <person name="Courty P.E."/>
            <person name="Kohler A."/>
            <person name="Kuo A."/>
            <person name="LaButti K."/>
            <person name="Pangilinan J."/>
            <person name="Lipzen A."/>
            <person name="Riley R."/>
            <person name="Andreopoulos W."/>
            <person name="He G."/>
            <person name="Johnson J."/>
            <person name="Nolan M."/>
            <person name="Tritt A."/>
            <person name="Barry K.W."/>
            <person name="Grigoriev I.V."/>
            <person name="Nagy L.G."/>
            <person name="Hibbett D."/>
            <person name="Henrissat B."/>
            <person name="Matheny P.B."/>
            <person name="Labbe J."/>
            <person name="Martin F.M."/>
        </authorList>
    </citation>
    <scope>NUCLEOTIDE SEQUENCE</scope>
    <source>
        <strain evidence="1">HHB10654</strain>
    </source>
</reference>
<comment type="caution">
    <text evidence="1">The sequence shown here is derived from an EMBL/GenBank/DDBJ whole genome shotgun (WGS) entry which is preliminary data.</text>
</comment>
<name>A0ACB8T1X8_9AGAM</name>
<protein>
    <submittedName>
        <fullName evidence="1">Uncharacterized protein</fullName>
    </submittedName>
</protein>
<accession>A0ACB8T1X8</accession>
<evidence type="ECO:0000313" key="2">
    <source>
        <dbReference type="Proteomes" id="UP000814140"/>
    </source>
</evidence>
<gene>
    <name evidence="1" type="ORF">BV25DRAFT_641336</name>
</gene>
<dbReference type="EMBL" id="MU277207">
    <property type="protein sequence ID" value="KAI0062523.1"/>
    <property type="molecule type" value="Genomic_DNA"/>
</dbReference>
<keyword evidence="2" id="KW-1185">Reference proteome</keyword>